<protein>
    <submittedName>
        <fullName evidence="6">Glycosyl transferase family 1</fullName>
    </submittedName>
</protein>
<accession>A0A0A0D8S4</accession>
<dbReference type="PROSITE" id="PS00211">
    <property type="entry name" value="ABC_TRANSPORTER_1"/>
    <property type="match status" value="2"/>
</dbReference>
<dbReference type="Gene3D" id="1.10.287.380">
    <property type="entry name" value="Valyl-tRNA synthetase, C-terminal domain"/>
    <property type="match status" value="1"/>
</dbReference>
<dbReference type="FunFam" id="3.40.50.300:FF:001092">
    <property type="entry name" value="ATP-binding cassette sub-family F member 2"/>
    <property type="match status" value="1"/>
</dbReference>
<evidence type="ECO:0000313" key="7">
    <source>
        <dbReference type="Proteomes" id="UP000029995"/>
    </source>
</evidence>
<dbReference type="AlphaFoldDB" id="A0A0A0D8S4"/>
<sequence length="627" mass="69422">MLQIQDITIRIAGRVLLDSASVSVPAGHKAGLVGHNGTGKSTLLRAIRKEIGLDGGQISYPGRWRMASVAQDAPEGSASLLDTVLAADVERASLLEEAETAEDPNRIGEIHTRLADIDAHTAPARAATILAGLGFDTEAQARPVGDLSGGMRMRVALAATLFLQPDLLLLDEPTNHLDLEATLWLETWLKSYPHTILMVSHDRDLLNRVVDTTIHLENGKLTAYSGGYDQFEQTRRMRLEHLAALQKRQIAQRAHMQSFIDRFKAKATKARQAQSRVKALEKMEPIVALVEDQSISFDFPKPEELAPPILVLDKVTVGYDDRPVLKNLDMRIDMDDRIALLGANGNGKSTLVKLFAGRLDPMAGQLRKSGKLKVGYFAQHQAEELDLSLNAIAQARRVMPNSTDEKIRAHLGRFGFVQRRSETRIGDMSGGEKARLLLALMAREAPQLLLLDEPTNHLDVDSRQALVQALNEYDGAVVLITHDPHLIELTADRLLLVKDGAVSPFEGDLDDYRRLLAEQRRQERAGRQAEKLNQADRKEQRRAAAEARAQLAPLRQQIRDIEKRIQGLERDKQKIEAKLADTELYNNPAAATEQQIALHEVQSKLDAAEEAWLEANGKLEEAQALAG</sequence>
<evidence type="ECO:0000256" key="4">
    <source>
        <dbReference type="SAM" id="MobiDB-lite"/>
    </source>
</evidence>
<keyword evidence="6" id="KW-0808">Transferase</keyword>
<evidence type="ECO:0000256" key="2">
    <source>
        <dbReference type="ARBA" id="ARBA00022741"/>
    </source>
</evidence>
<feature type="domain" description="ABC transporter" evidence="5">
    <location>
        <begin position="310"/>
        <end position="524"/>
    </location>
</feature>
<dbReference type="GO" id="GO:0016740">
    <property type="term" value="F:transferase activity"/>
    <property type="evidence" value="ECO:0007669"/>
    <property type="project" value="UniProtKB-KW"/>
</dbReference>
<dbReference type="InterPro" id="IPR003593">
    <property type="entry name" value="AAA+_ATPase"/>
</dbReference>
<keyword evidence="3" id="KW-0067">ATP-binding</keyword>
<dbReference type="InterPro" id="IPR050611">
    <property type="entry name" value="ABCF"/>
</dbReference>
<dbReference type="Pfam" id="PF16326">
    <property type="entry name" value="ABC_tran_CTD"/>
    <property type="match status" value="1"/>
</dbReference>
<dbReference type="InterPro" id="IPR032781">
    <property type="entry name" value="ABC_tran_Xtn"/>
</dbReference>
<dbReference type="FunFam" id="3.40.50.300:FF:000011">
    <property type="entry name" value="Putative ABC transporter ATP-binding component"/>
    <property type="match status" value="1"/>
</dbReference>
<dbReference type="GO" id="GO:0003677">
    <property type="term" value="F:DNA binding"/>
    <property type="evidence" value="ECO:0007669"/>
    <property type="project" value="InterPro"/>
</dbReference>
<feature type="region of interest" description="Disordered" evidence="4">
    <location>
        <begin position="523"/>
        <end position="543"/>
    </location>
</feature>
<name>A0A0A0D8S4_9PROT</name>
<evidence type="ECO:0000256" key="3">
    <source>
        <dbReference type="ARBA" id="ARBA00022840"/>
    </source>
</evidence>
<evidence type="ECO:0000259" key="5">
    <source>
        <dbReference type="PROSITE" id="PS50893"/>
    </source>
</evidence>
<dbReference type="InterPro" id="IPR032524">
    <property type="entry name" value="ABC_tran_C"/>
</dbReference>
<dbReference type="RefSeq" id="WP_034834710.1">
    <property type="nucleotide sequence ID" value="NZ_JANX01000084.1"/>
</dbReference>
<dbReference type="PANTHER" id="PTHR19211">
    <property type="entry name" value="ATP-BINDING TRANSPORT PROTEIN-RELATED"/>
    <property type="match status" value="1"/>
</dbReference>
<dbReference type="EMBL" id="JANX01000084">
    <property type="protein sequence ID" value="KGM34559.1"/>
    <property type="molecule type" value="Genomic_DNA"/>
</dbReference>
<dbReference type="PROSITE" id="PS50893">
    <property type="entry name" value="ABC_TRANSPORTER_2"/>
    <property type="match status" value="2"/>
</dbReference>
<dbReference type="GO" id="GO:0016887">
    <property type="term" value="F:ATP hydrolysis activity"/>
    <property type="evidence" value="ECO:0007669"/>
    <property type="project" value="InterPro"/>
</dbReference>
<dbReference type="InterPro" id="IPR027417">
    <property type="entry name" value="P-loop_NTPase"/>
</dbReference>
<proteinExistence type="predicted"/>
<dbReference type="SMART" id="SM00382">
    <property type="entry name" value="AAA"/>
    <property type="match status" value="2"/>
</dbReference>
<dbReference type="GO" id="GO:0005524">
    <property type="term" value="F:ATP binding"/>
    <property type="evidence" value="ECO:0007669"/>
    <property type="project" value="UniProtKB-KW"/>
</dbReference>
<gene>
    <name evidence="6" type="ORF">P409_09485</name>
</gene>
<dbReference type="InterPro" id="IPR017871">
    <property type="entry name" value="ABC_transporter-like_CS"/>
</dbReference>
<evidence type="ECO:0000256" key="1">
    <source>
        <dbReference type="ARBA" id="ARBA00022737"/>
    </source>
</evidence>
<feature type="domain" description="ABC transporter" evidence="5">
    <location>
        <begin position="2"/>
        <end position="243"/>
    </location>
</feature>
<dbReference type="InterPro" id="IPR037118">
    <property type="entry name" value="Val-tRNA_synth_C_sf"/>
</dbReference>
<organism evidence="6 7">
    <name type="scientific">Inquilinus limosus MP06</name>
    <dbReference type="NCBI Taxonomy" id="1398085"/>
    <lineage>
        <taxon>Bacteria</taxon>
        <taxon>Pseudomonadati</taxon>
        <taxon>Pseudomonadota</taxon>
        <taxon>Alphaproteobacteria</taxon>
        <taxon>Rhodospirillales</taxon>
        <taxon>Rhodospirillaceae</taxon>
        <taxon>Inquilinus</taxon>
    </lineage>
</organism>
<dbReference type="SUPFAM" id="SSF52540">
    <property type="entry name" value="P-loop containing nucleoside triphosphate hydrolases"/>
    <property type="match status" value="2"/>
</dbReference>
<keyword evidence="2" id="KW-0547">Nucleotide-binding</keyword>
<dbReference type="Pfam" id="PF00005">
    <property type="entry name" value="ABC_tran"/>
    <property type="match status" value="2"/>
</dbReference>
<dbReference type="Pfam" id="PF12848">
    <property type="entry name" value="ABC_tran_Xtn"/>
    <property type="match status" value="1"/>
</dbReference>
<comment type="caution">
    <text evidence="6">The sequence shown here is derived from an EMBL/GenBank/DDBJ whole genome shotgun (WGS) entry which is preliminary data.</text>
</comment>
<reference evidence="6 7" key="1">
    <citation type="submission" date="2014-01" db="EMBL/GenBank/DDBJ databases">
        <title>Genome sequence determination for a cystic fibrosis isolate, Inquilinus limosus.</title>
        <authorList>
            <person name="Pino M."/>
            <person name="Di Conza J."/>
            <person name="Gutkind G."/>
        </authorList>
    </citation>
    <scope>NUCLEOTIDE SEQUENCE [LARGE SCALE GENOMIC DNA]</scope>
    <source>
        <strain evidence="6 7">MP06</strain>
    </source>
</reference>
<keyword evidence="1" id="KW-0677">Repeat</keyword>
<dbReference type="Gene3D" id="3.40.50.300">
    <property type="entry name" value="P-loop containing nucleotide triphosphate hydrolases"/>
    <property type="match status" value="2"/>
</dbReference>
<dbReference type="InterPro" id="IPR003439">
    <property type="entry name" value="ABC_transporter-like_ATP-bd"/>
</dbReference>
<evidence type="ECO:0000313" key="6">
    <source>
        <dbReference type="EMBL" id="KGM34559.1"/>
    </source>
</evidence>
<dbReference type="Proteomes" id="UP000029995">
    <property type="component" value="Unassembled WGS sequence"/>
</dbReference>
<dbReference type="CDD" id="cd03221">
    <property type="entry name" value="ABCF_EF-3"/>
    <property type="match status" value="2"/>
</dbReference>
<dbReference type="OrthoDB" id="9762369at2"/>
<dbReference type="PANTHER" id="PTHR19211:SF14">
    <property type="entry name" value="ATP-BINDING CASSETTE SUB-FAMILY F MEMBER 1"/>
    <property type="match status" value="1"/>
</dbReference>